<evidence type="ECO:0000313" key="3">
    <source>
        <dbReference type="Proteomes" id="UP001529510"/>
    </source>
</evidence>
<proteinExistence type="predicted"/>
<dbReference type="Proteomes" id="UP001529510">
    <property type="component" value="Unassembled WGS sequence"/>
</dbReference>
<dbReference type="EMBL" id="JAMKFB020000010">
    <property type="protein sequence ID" value="KAL0182311.1"/>
    <property type="molecule type" value="Genomic_DNA"/>
</dbReference>
<comment type="caution">
    <text evidence="2">The sequence shown here is derived from an EMBL/GenBank/DDBJ whole genome shotgun (WGS) entry which is preliminary data.</text>
</comment>
<reference evidence="2 3" key="1">
    <citation type="submission" date="2024-05" db="EMBL/GenBank/DDBJ databases">
        <title>Genome sequencing and assembly of Indian major carp, Cirrhinus mrigala (Hamilton, 1822).</title>
        <authorList>
            <person name="Mohindra V."/>
            <person name="Chowdhury L.M."/>
            <person name="Lal K."/>
            <person name="Jena J.K."/>
        </authorList>
    </citation>
    <scope>NUCLEOTIDE SEQUENCE [LARGE SCALE GENOMIC DNA]</scope>
    <source>
        <strain evidence="2">CM1030</strain>
        <tissue evidence="2">Blood</tissue>
    </source>
</reference>
<dbReference type="AlphaFoldDB" id="A0ABD0QBJ1"/>
<feature type="region of interest" description="Disordered" evidence="1">
    <location>
        <begin position="138"/>
        <end position="184"/>
    </location>
</feature>
<name>A0ABD0QBJ1_CIRMR</name>
<accession>A0ABD0QBJ1</accession>
<evidence type="ECO:0000256" key="1">
    <source>
        <dbReference type="SAM" id="MobiDB-lite"/>
    </source>
</evidence>
<organism evidence="2 3">
    <name type="scientific">Cirrhinus mrigala</name>
    <name type="common">Mrigala</name>
    <dbReference type="NCBI Taxonomy" id="683832"/>
    <lineage>
        <taxon>Eukaryota</taxon>
        <taxon>Metazoa</taxon>
        <taxon>Chordata</taxon>
        <taxon>Craniata</taxon>
        <taxon>Vertebrata</taxon>
        <taxon>Euteleostomi</taxon>
        <taxon>Actinopterygii</taxon>
        <taxon>Neopterygii</taxon>
        <taxon>Teleostei</taxon>
        <taxon>Ostariophysi</taxon>
        <taxon>Cypriniformes</taxon>
        <taxon>Cyprinidae</taxon>
        <taxon>Labeoninae</taxon>
        <taxon>Labeonini</taxon>
        <taxon>Cirrhinus</taxon>
    </lineage>
</organism>
<dbReference type="PROSITE" id="PS51257">
    <property type="entry name" value="PROKAR_LIPOPROTEIN"/>
    <property type="match status" value="1"/>
</dbReference>
<protein>
    <submittedName>
        <fullName evidence="2">Uncharacterized protein</fullName>
    </submittedName>
</protein>
<feature type="compositionally biased region" description="Pro residues" evidence="1">
    <location>
        <begin position="141"/>
        <end position="150"/>
    </location>
</feature>
<gene>
    <name evidence="2" type="ORF">M9458_021686</name>
</gene>
<keyword evidence="3" id="KW-1185">Reference proteome</keyword>
<feature type="compositionally biased region" description="Low complexity" evidence="1">
    <location>
        <begin position="151"/>
        <end position="165"/>
    </location>
</feature>
<evidence type="ECO:0000313" key="2">
    <source>
        <dbReference type="EMBL" id="KAL0182311.1"/>
    </source>
</evidence>
<feature type="non-terminal residue" evidence="2">
    <location>
        <position position="209"/>
    </location>
</feature>
<sequence length="209" mass="21740">MFPRASPRAQRLTNACPFTCSCHPLLRCHLAALSPPSESRTLPQPIDPVAPPWLLSAVARQSTGSTVLPRPSGSALVWCRPSRASGLHYSGSTLVLCRSGSTAAFRIHISTSVSSAIGSASALQILLVTLAHRLSVSASGTPPPATPPSVSPLEPSDPSSSMDPPFVGSTVGRHHGSRLAPPVQVPPVVSLAPFLRRLHSGLRSSSSSQ</sequence>